<gene>
    <name evidence="2" type="ORF">L602_000100001540</name>
</gene>
<dbReference type="EMBL" id="VLJN01000001">
    <property type="protein sequence ID" value="TWG89264.1"/>
    <property type="molecule type" value="Genomic_DNA"/>
</dbReference>
<name>A0A562BVK8_9BURK</name>
<protein>
    <submittedName>
        <fullName evidence="2">Uncharacterized protein</fullName>
    </submittedName>
</protein>
<accession>A0A562BVK8</accession>
<comment type="caution">
    <text evidence="2">The sequence shown here is derived from an EMBL/GenBank/DDBJ whole genome shotgun (WGS) entry which is preliminary data.</text>
</comment>
<keyword evidence="3" id="KW-1185">Reference proteome</keyword>
<dbReference type="Proteomes" id="UP000318141">
    <property type="component" value="Unassembled WGS sequence"/>
</dbReference>
<evidence type="ECO:0000256" key="1">
    <source>
        <dbReference type="SAM" id="MobiDB-lite"/>
    </source>
</evidence>
<sequence>MGNAVRAVVDCARLEDLATLAKSEKIALLGIEEKKTGSLTLRVEGKEYLVTRCAERGIHVCRLGIDDLPRSKRFRQAITEFFTHQVFDFFRLRGVGTRSRRIAKIVEGWTRFQDGQEQAKGPPLFGSPTVTVQGPGKQKTVSQADHVGDYLENHSLARIAEIKLGDQSAPLDDLDRQCLQQNAARMIPQASTPVPANPTPALDDAACEAELRSLFSQADNGKDRSAFDSLLSRLQSIAGAAQRHPDADPGSEHIRRARLLLLGHAISTASSPGPGAMTPTPADAEALLDALTTGNLLQTHGDNSKAARHCWHAARQLARCELGFQLLCDLAEPPADLPGPAVTQWQAALRIYMQVTAHLIAAHETSLATLPSGSESATSTRAQLQAALHALSGDPLGAAQHAAGVLANVQQPHQYRLAYRALIGAVKLMRIRAVADTAWLKEQRIALKQGTATAADVLDRDEVMALALWRNGFHDDLDDGALAVFQRCLNMFVMEWLPREERDPTTGEVRHRVAHDSPVVLAFNEPITQGATRRTITQQCEDHQAAMGQMTRVLVLRMKEAAGLPLREHEELLGEVLELREAIGKAGLAADVMEAVEAEIEGVLTTLDSVARVFDVQGSGIACTLRDLDRLAKELGLWLPNGWAYLDDIRDSIETIRSRCLRFGIAGGPITNLSEMDSGAAINEKNIAYAVHAILLGHWLVCTELGARFHPYRITELERNAVISELADIIDVETYRPAIDDVLNDIDEIDLQLLDSWATEAGLLSDKNKPDASGQRFRRHRETVAMIRVGRDKVDAGVHLPEVPRSRRDFQAIAEHLVDTNLGTGVRSSVTRNNGAEVGITVDPGAIMTLVAPAPSVSFSFAYQHTAGTTKNFGLIGSSVGGQTITVSETVAERDRARAGIGIKTPAAIKIGIDGGLAEAESLEYGMVLRIPPTPGSRDWAVPARHVTKVVFGEKLAEKLSKPPRKFSDAVTAATRGTAPDFNVRGLRELCWQCFAPLISGKLALNVFESAIESHTFTAGVSASVGADGGSIPVGVSLNARIGTERDRILRQSRVDHTGSTRVEAHGLGSASRHVAAIRLLASFLPMTLTDHLDTEFSSGAVAGLSVTFAERGVQHFLRRETFDGVTLPSYAWDIVFRDAQQLVAHLNTAKVRADWDAFNSAQPRDRATWTLDERCQTILHHARHSNQSYMVRRHLRPAKLLEFNAMVALLEGLVNAAVPFDKLPSRYDLLRQCLLLLENDDNYELGGFGSIAGDHVETQTGIEGNATLTEVRAVSVPAEQLWFSARIPAAAHQAPGGDKPIGPGPAPLTTAEQVGKAAELEPLPDRSFRRHRASADQR</sequence>
<proteinExistence type="predicted"/>
<feature type="compositionally biased region" description="Basic and acidic residues" evidence="1">
    <location>
        <begin position="1324"/>
        <end position="1339"/>
    </location>
</feature>
<evidence type="ECO:0000313" key="3">
    <source>
        <dbReference type="Proteomes" id="UP000318141"/>
    </source>
</evidence>
<organism evidence="2 3">
    <name type="scientific">Cupriavidus gilardii J11</name>
    <dbReference type="NCBI Taxonomy" id="936133"/>
    <lineage>
        <taxon>Bacteria</taxon>
        <taxon>Pseudomonadati</taxon>
        <taxon>Pseudomonadota</taxon>
        <taxon>Betaproteobacteria</taxon>
        <taxon>Burkholderiales</taxon>
        <taxon>Burkholderiaceae</taxon>
        <taxon>Cupriavidus</taxon>
    </lineage>
</organism>
<feature type="region of interest" description="Disordered" evidence="1">
    <location>
        <begin position="1294"/>
        <end position="1339"/>
    </location>
</feature>
<reference evidence="2 3" key="1">
    <citation type="submission" date="2019-07" db="EMBL/GenBank/DDBJ databases">
        <title>Genome sequencing of lignin-degrading bacterial isolates.</title>
        <authorList>
            <person name="Gladden J."/>
        </authorList>
    </citation>
    <scope>NUCLEOTIDE SEQUENCE [LARGE SCALE GENOMIC DNA]</scope>
    <source>
        <strain evidence="2 3">J11</strain>
    </source>
</reference>
<evidence type="ECO:0000313" key="2">
    <source>
        <dbReference type="EMBL" id="TWG89264.1"/>
    </source>
</evidence>
<dbReference type="OrthoDB" id="8950610at2"/>